<dbReference type="Gene3D" id="1.10.30.10">
    <property type="entry name" value="High mobility group box domain"/>
    <property type="match status" value="1"/>
</dbReference>
<name>A0A9P5NB70_GYMJU</name>
<dbReference type="GO" id="GO:0003677">
    <property type="term" value="F:DNA binding"/>
    <property type="evidence" value="ECO:0007669"/>
    <property type="project" value="UniProtKB-UniRule"/>
</dbReference>
<gene>
    <name evidence="3" type="ORF">CPB84DRAFT_1966176</name>
</gene>
<dbReference type="GO" id="GO:0005634">
    <property type="term" value="C:nucleus"/>
    <property type="evidence" value="ECO:0007669"/>
    <property type="project" value="UniProtKB-UniRule"/>
</dbReference>
<proteinExistence type="predicted"/>
<reference evidence="3" key="1">
    <citation type="submission" date="2020-11" db="EMBL/GenBank/DDBJ databases">
        <authorList>
            <consortium name="DOE Joint Genome Institute"/>
            <person name="Ahrendt S."/>
            <person name="Riley R."/>
            <person name="Andreopoulos W."/>
            <person name="LaButti K."/>
            <person name="Pangilinan J."/>
            <person name="Ruiz-duenas F.J."/>
            <person name="Barrasa J.M."/>
            <person name="Sanchez-Garcia M."/>
            <person name="Camarero S."/>
            <person name="Miyauchi S."/>
            <person name="Serrano A."/>
            <person name="Linde D."/>
            <person name="Babiker R."/>
            <person name="Drula E."/>
            <person name="Ayuso-Fernandez I."/>
            <person name="Pacheco R."/>
            <person name="Padilla G."/>
            <person name="Ferreira P."/>
            <person name="Barriuso J."/>
            <person name="Kellner H."/>
            <person name="Castanera R."/>
            <person name="Alfaro M."/>
            <person name="Ramirez L."/>
            <person name="Pisabarro A.G."/>
            <person name="Kuo A."/>
            <person name="Tritt A."/>
            <person name="Lipzen A."/>
            <person name="He G."/>
            <person name="Yan M."/>
            <person name="Ng V."/>
            <person name="Cullen D."/>
            <person name="Martin F."/>
            <person name="Rosso M.-N."/>
            <person name="Henrissat B."/>
            <person name="Hibbett D."/>
            <person name="Martinez A.T."/>
            <person name="Grigoriev I.V."/>
        </authorList>
    </citation>
    <scope>NUCLEOTIDE SEQUENCE</scope>
    <source>
        <strain evidence="3">AH 44721</strain>
    </source>
</reference>
<keyword evidence="4" id="KW-1185">Reference proteome</keyword>
<accession>A0A9P5NB70</accession>
<dbReference type="InterPro" id="IPR009071">
    <property type="entry name" value="HMG_box_dom"/>
</dbReference>
<organism evidence="3 4">
    <name type="scientific">Gymnopilus junonius</name>
    <name type="common">Spectacular rustgill mushroom</name>
    <name type="synonym">Gymnopilus spectabilis subsp. junonius</name>
    <dbReference type="NCBI Taxonomy" id="109634"/>
    <lineage>
        <taxon>Eukaryota</taxon>
        <taxon>Fungi</taxon>
        <taxon>Dikarya</taxon>
        <taxon>Basidiomycota</taxon>
        <taxon>Agaricomycotina</taxon>
        <taxon>Agaricomycetes</taxon>
        <taxon>Agaricomycetidae</taxon>
        <taxon>Agaricales</taxon>
        <taxon>Agaricineae</taxon>
        <taxon>Hymenogastraceae</taxon>
        <taxon>Gymnopilus</taxon>
    </lineage>
</organism>
<dbReference type="PROSITE" id="PS50118">
    <property type="entry name" value="HMG_BOX_2"/>
    <property type="match status" value="1"/>
</dbReference>
<dbReference type="SUPFAM" id="SSF47095">
    <property type="entry name" value="HMG-box"/>
    <property type="match status" value="1"/>
</dbReference>
<keyword evidence="1" id="KW-0238">DNA-binding</keyword>
<sequence>MPKEATKPKVGVFGSFLHVSRVGGINQLVMEWSPAPHKRRNPRKPTLPSLGVWPSLTRKAAEKAEKNVRKGKKDRKGPKRALSAYMFFSQDWRERIKAENPTPVSLY</sequence>
<dbReference type="EMBL" id="JADNYJ010000160">
    <property type="protein sequence ID" value="KAF8878259.1"/>
    <property type="molecule type" value="Genomic_DNA"/>
</dbReference>
<dbReference type="InterPro" id="IPR036910">
    <property type="entry name" value="HMG_box_dom_sf"/>
</dbReference>
<dbReference type="Pfam" id="PF00505">
    <property type="entry name" value="HMG_box"/>
    <property type="match status" value="1"/>
</dbReference>
<dbReference type="OrthoDB" id="1919336at2759"/>
<evidence type="ECO:0000313" key="3">
    <source>
        <dbReference type="EMBL" id="KAF8878259.1"/>
    </source>
</evidence>
<dbReference type="AlphaFoldDB" id="A0A9P5NB70"/>
<dbReference type="Proteomes" id="UP000724874">
    <property type="component" value="Unassembled WGS sequence"/>
</dbReference>
<evidence type="ECO:0000313" key="4">
    <source>
        <dbReference type="Proteomes" id="UP000724874"/>
    </source>
</evidence>
<evidence type="ECO:0000256" key="1">
    <source>
        <dbReference type="PROSITE-ProRule" id="PRU00267"/>
    </source>
</evidence>
<comment type="caution">
    <text evidence="3">The sequence shown here is derived from an EMBL/GenBank/DDBJ whole genome shotgun (WGS) entry which is preliminary data.</text>
</comment>
<feature type="domain" description="HMG box" evidence="2">
    <location>
        <begin position="78"/>
        <end position="107"/>
    </location>
</feature>
<protein>
    <recommendedName>
        <fullName evidence="2">HMG box domain-containing protein</fullName>
    </recommendedName>
</protein>
<evidence type="ECO:0000259" key="2">
    <source>
        <dbReference type="PROSITE" id="PS50118"/>
    </source>
</evidence>
<keyword evidence="1" id="KW-0539">Nucleus</keyword>
<feature type="DNA-binding region" description="HMG box" evidence="1">
    <location>
        <begin position="78"/>
        <end position="107"/>
    </location>
</feature>